<dbReference type="AlphaFoldDB" id="A0A7H0GVE8"/>
<protein>
    <recommendedName>
        <fullName evidence="3">STAS/SEC14 domain-containing protein</fullName>
    </recommendedName>
</protein>
<dbReference type="RefSeq" id="WP_187732523.1">
    <property type="nucleotide sequence ID" value="NZ_BMFN01000002.1"/>
</dbReference>
<dbReference type="EMBL" id="CP060784">
    <property type="protein sequence ID" value="QNP52264.1"/>
    <property type="molecule type" value="Genomic_DNA"/>
</dbReference>
<reference evidence="1 2" key="1">
    <citation type="submission" date="2020-08" db="EMBL/GenBank/DDBJ databases">
        <title>Genome sequence of Hymenobacter qilianensis JCM 19763T.</title>
        <authorList>
            <person name="Hyun D.-W."/>
            <person name="Bae J.-W."/>
        </authorList>
    </citation>
    <scope>NUCLEOTIDE SEQUENCE [LARGE SCALE GENOMIC DNA]</scope>
    <source>
        <strain evidence="1 2">JCM 19763</strain>
    </source>
</reference>
<evidence type="ECO:0000313" key="2">
    <source>
        <dbReference type="Proteomes" id="UP000516093"/>
    </source>
</evidence>
<dbReference type="Proteomes" id="UP000516093">
    <property type="component" value="Chromosome"/>
</dbReference>
<dbReference type="KEGG" id="hqi:H9L05_00050"/>
<proteinExistence type="predicted"/>
<organism evidence="1 2">
    <name type="scientific">Hymenobacter qilianensis</name>
    <dbReference type="NCBI Taxonomy" id="1385715"/>
    <lineage>
        <taxon>Bacteria</taxon>
        <taxon>Pseudomonadati</taxon>
        <taxon>Bacteroidota</taxon>
        <taxon>Cytophagia</taxon>
        <taxon>Cytophagales</taxon>
        <taxon>Hymenobacteraceae</taxon>
        <taxon>Hymenobacter</taxon>
    </lineage>
</organism>
<sequence>MQLLTASSYLTLYLHQGTSRAIEAQWLGFASGTVLRQATLEAVVLARQYRVTGWMADDRLLGAVRPIDLDWIAQQVLPQLISLGVKRFARIEAFDPLNKLLIGQAQETAEQQLPFELRTFTDLQAARAWVCG</sequence>
<keyword evidence="2" id="KW-1185">Reference proteome</keyword>
<accession>A0A7H0GVE8</accession>
<evidence type="ECO:0008006" key="3">
    <source>
        <dbReference type="Google" id="ProtNLM"/>
    </source>
</evidence>
<gene>
    <name evidence="1" type="ORF">H9L05_00050</name>
</gene>
<name>A0A7H0GVE8_9BACT</name>
<evidence type="ECO:0000313" key="1">
    <source>
        <dbReference type="EMBL" id="QNP52264.1"/>
    </source>
</evidence>